<gene>
    <name evidence="3" type="ORF">SAMN05444267_10607</name>
</gene>
<dbReference type="InterPro" id="IPR007049">
    <property type="entry name" value="Carb-sel_porin_OprB"/>
</dbReference>
<dbReference type="GO" id="GO:0016020">
    <property type="term" value="C:membrane"/>
    <property type="evidence" value="ECO:0007669"/>
    <property type="project" value="InterPro"/>
</dbReference>
<dbReference type="InterPro" id="IPR038673">
    <property type="entry name" value="OprB_sf"/>
</dbReference>
<evidence type="ECO:0000256" key="2">
    <source>
        <dbReference type="RuleBase" id="RU363072"/>
    </source>
</evidence>
<feature type="chain" id="PRO_5011816590" evidence="2">
    <location>
        <begin position="24"/>
        <end position="423"/>
    </location>
</feature>
<evidence type="ECO:0000313" key="4">
    <source>
        <dbReference type="Proteomes" id="UP000184364"/>
    </source>
</evidence>
<dbReference type="Proteomes" id="UP000184364">
    <property type="component" value="Unassembled WGS sequence"/>
</dbReference>
<evidence type="ECO:0000256" key="1">
    <source>
        <dbReference type="ARBA" id="ARBA00008769"/>
    </source>
</evidence>
<keyword evidence="4" id="KW-1185">Reference proteome</keyword>
<dbReference type="EMBL" id="FRAV01000060">
    <property type="protein sequence ID" value="SHM63629.1"/>
    <property type="molecule type" value="Genomic_DNA"/>
</dbReference>
<name>A0A1M7KEC2_9FLAO</name>
<protein>
    <submittedName>
        <fullName evidence="3">High affinity Mn2+ porin</fullName>
    </submittedName>
</protein>
<feature type="signal peptide" evidence="2">
    <location>
        <begin position="1"/>
        <end position="23"/>
    </location>
</feature>
<dbReference type="AlphaFoldDB" id="A0A1M7KEC2"/>
<sequence>MGSMKKILAFSSAFSSAFSYLLAQEKPEDSLKNKLNIGFQATVISQYHPKFSADYSGDNSLQPNDESATSLTSTLYVNYHFNKNTQIIFNPEVAGGKGLSGATGVAGFPNGEVFRVGEPTPKVYIARLALEKRFDLKNDNQLRFVVGKYCLADYFDTNPIAHDPRSQFMNWSLMNTGAWDYPANVRGYTMGLLAEYAFKNNWSVRANYALEPTTANGADLSYKMGKDFGLTFEIQKDFYKDGDLFTRVMLLGYRNQAPMAPYRLAIQENVDLGDVRGVRNTKYGLSLNVYQKLSKNVSGFIRTSWNDGKNETWAFTEIDNSLSGGVNLNGRLWNRPDDTIGVAIVTNGISKDHQHYLKDGHYGFIIGDGNLNYGRETALEAYYNVCFMKYYNLSADYQFVNNPAYNQSRGPVSFFSLRFHIQI</sequence>
<proteinExistence type="inferred from homology"/>
<accession>A0A1M7KEC2</accession>
<dbReference type="GO" id="GO:0015288">
    <property type="term" value="F:porin activity"/>
    <property type="evidence" value="ECO:0007669"/>
    <property type="project" value="InterPro"/>
</dbReference>
<dbReference type="Pfam" id="PF04966">
    <property type="entry name" value="OprB"/>
    <property type="match status" value="1"/>
</dbReference>
<organism evidence="3 4">
    <name type="scientific">Chryseobacterium polytrichastri</name>
    <dbReference type="NCBI Taxonomy" id="1302687"/>
    <lineage>
        <taxon>Bacteria</taxon>
        <taxon>Pseudomonadati</taxon>
        <taxon>Bacteroidota</taxon>
        <taxon>Flavobacteriia</taxon>
        <taxon>Flavobacteriales</taxon>
        <taxon>Weeksellaceae</taxon>
        <taxon>Chryseobacterium group</taxon>
        <taxon>Chryseobacterium</taxon>
    </lineage>
</organism>
<keyword evidence="2" id="KW-0732">Signal</keyword>
<dbReference type="Gene3D" id="2.40.160.180">
    <property type="entry name" value="Carbohydrate-selective porin OprB"/>
    <property type="match status" value="1"/>
</dbReference>
<comment type="similarity">
    <text evidence="1 2">Belongs to the OprB family.</text>
</comment>
<dbReference type="GO" id="GO:0008643">
    <property type="term" value="P:carbohydrate transport"/>
    <property type="evidence" value="ECO:0007669"/>
    <property type="project" value="InterPro"/>
</dbReference>
<evidence type="ECO:0000313" key="3">
    <source>
        <dbReference type="EMBL" id="SHM63629.1"/>
    </source>
</evidence>
<dbReference type="STRING" id="1302687.SAMN05444267_10607"/>
<reference evidence="4" key="1">
    <citation type="submission" date="2016-11" db="EMBL/GenBank/DDBJ databases">
        <authorList>
            <person name="Varghese N."/>
            <person name="Submissions S."/>
        </authorList>
    </citation>
    <scope>NUCLEOTIDE SEQUENCE [LARGE SCALE GENOMIC DNA]</scope>
    <source>
        <strain evidence="4">DSM 26899</strain>
    </source>
</reference>